<dbReference type="RefSeq" id="WP_264843589.1">
    <property type="nucleotide sequence ID" value="NZ_AP025628.1"/>
</dbReference>
<dbReference type="EMBL" id="AP025628">
    <property type="protein sequence ID" value="BDG59463.1"/>
    <property type="molecule type" value="Genomic_DNA"/>
</dbReference>
<keyword evidence="2" id="KW-1185">Reference proteome</keyword>
<evidence type="ECO:0000313" key="2">
    <source>
        <dbReference type="Proteomes" id="UP001163687"/>
    </source>
</evidence>
<proteinExistence type="predicted"/>
<dbReference type="KEGG" id="cmic:caldi_05530"/>
<dbReference type="AlphaFoldDB" id="A0AA35G7L7"/>
<name>A0AA35G7L7_9FIRM</name>
<protein>
    <submittedName>
        <fullName evidence="1">Uncharacterized protein</fullName>
    </submittedName>
</protein>
<dbReference type="Proteomes" id="UP001163687">
    <property type="component" value="Chromosome"/>
</dbReference>
<accession>A0AA35G7L7</accession>
<evidence type="ECO:0000313" key="1">
    <source>
        <dbReference type="EMBL" id="BDG59463.1"/>
    </source>
</evidence>
<organism evidence="1 2">
    <name type="scientific">Caldinitratiruptor microaerophilus</name>
    <dbReference type="NCBI Taxonomy" id="671077"/>
    <lineage>
        <taxon>Bacteria</taxon>
        <taxon>Bacillati</taxon>
        <taxon>Bacillota</taxon>
        <taxon>Clostridia</taxon>
        <taxon>Eubacteriales</taxon>
        <taxon>Symbiobacteriaceae</taxon>
        <taxon>Caldinitratiruptor</taxon>
    </lineage>
</organism>
<sequence length="349" mass="39055">MQGNLWWTVPVPVAILEDPALTHASRCLYMALLTRGSPGAWQARATCRELAGLCGLRSPNPIPAHAAALERAGWVLVQKRRGRQAATYELRTPSGPLSAAHTRAVPASLATHPTLSPTARCLYVALLIHSDPRTRACSEAVPTVMRWTAVDSPTTLRLHARSLQAAGWLRVYPGHGPHTNTYVVLDPHRAAREAELERVRLRLERERYIGEAILKELLNVLVATDQFQDNARPGFLVNPLTGERLEFDRWYYKHGVAIEFNGPQHYQTTGAFPDPEQVRTQQLRDLVKHALARDHGVTIVVVRPQDLTFEGVRARLEGFLPLREVRREDPVVRYLTAVSQRYIRKAAGA</sequence>
<gene>
    <name evidence="1" type="ORF">caldi_05530</name>
</gene>
<reference evidence="1" key="1">
    <citation type="submission" date="2022-03" db="EMBL/GenBank/DDBJ databases">
        <title>Complete genome sequence of Caldinitratiruptor microaerophilus.</title>
        <authorList>
            <person name="Mukaiyama R."/>
            <person name="Nishiyama T."/>
            <person name="Ueda K."/>
        </authorList>
    </citation>
    <scope>NUCLEOTIDE SEQUENCE</scope>
    <source>
        <strain evidence="1">JCM 16183</strain>
    </source>
</reference>